<dbReference type="GO" id="GO:0030639">
    <property type="term" value="P:polyketide biosynthetic process"/>
    <property type="evidence" value="ECO:0007669"/>
    <property type="project" value="TreeGrafter"/>
</dbReference>
<comment type="caution">
    <text evidence="7">The sequence shown here is derived from an EMBL/GenBank/DDBJ whole genome shotgun (WGS) entry which is preliminary data.</text>
</comment>
<dbReference type="SUPFAM" id="SSF53901">
    <property type="entry name" value="Thiolase-like"/>
    <property type="match status" value="1"/>
</dbReference>
<dbReference type="CDD" id="cd00831">
    <property type="entry name" value="CHS_like"/>
    <property type="match status" value="1"/>
</dbReference>
<dbReference type="Gene3D" id="3.40.47.10">
    <property type="match status" value="2"/>
</dbReference>
<evidence type="ECO:0000313" key="8">
    <source>
        <dbReference type="Proteomes" id="UP000648239"/>
    </source>
</evidence>
<keyword evidence="2" id="KW-0808">Transferase</keyword>
<evidence type="ECO:0000256" key="2">
    <source>
        <dbReference type="ARBA" id="ARBA00022679"/>
    </source>
</evidence>
<dbReference type="AlphaFoldDB" id="A0A8J6XSW3"/>
<gene>
    <name evidence="7" type="ORF">IFK94_07975</name>
</gene>
<organism evidence="7 8">
    <name type="scientific">Candidatus Polarisedimenticola svalbardensis</name>
    <dbReference type="NCBI Taxonomy" id="2886004"/>
    <lineage>
        <taxon>Bacteria</taxon>
        <taxon>Pseudomonadati</taxon>
        <taxon>Acidobacteriota</taxon>
        <taxon>Candidatus Polarisedimenticolia</taxon>
        <taxon>Candidatus Polarisedimenticolales</taxon>
        <taxon>Candidatus Polarisedimenticolaceae</taxon>
        <taxon>Candidatus Polarisedimenticola</taxon>
    </lineage>
</organism>
<evidence type="ECO:0000259" key="6">
    <source>
        <dbReference type="Pfam" id="PF02797"/>
    </source>
</evidence>
<dbReference type="Proteomes" id="UP000648239">
    <property type="component" value="Unassembled WGS sequence"/>
</dbReference>
<dbReference type="EMBL" id="JACXWD010000021">
    <property type="protein sequence ID" value="MBD3868047.1"/>
    <property type="molecule type" value="Genomic_DNA"/>
</dbReference>
<evidence type="ECO:0000259" key="5">
    <source>
        <dbReference type="Pfam" id="PF00195"/>
    </source>
</evidence>
<dbReference type="FunFam" id="3.40.47.10:FF:000014">
    <property type="entry name" value="Chalcone synthase 1"/>
    <property type="match status" value="1"/>
</dbReference>
<dbReference type="InterPro" id="IPR011141">
    <property type="entry name" value="Polyketide_synthase_type-III"/>
</dbReference>
<dbReference type="PIRSF" id="PIRSF000451">
    <property type="entry name" value="PKS_III"/>
    <property type="match status" value="1"/>
</dbReference>
<feature type="domain" description="Chalcone/stilbene synthase C-terminal" evidence="6">
    <location>
        <begin position="215"/>
        <end position="348"/>
    </location>
</feature>
<evidence type="ECO:0000313" key="7">
    <source>
        <dbReference type="EMBL" id="MBD3868047.1"/>
    </source>
</evidence>
<evidence type="ECO:0000256" key="4">
    <source>
        <dbReference type="PIRSR" id="PIRSR000451-1"/>
    </source>
</evidence>
<feature type="domain" description="Chalcone/stilbene synthase N-terminal" evidence="5">
    <location>
        <begin position="6"/>
        <end position="197"/>
    </location>
</feature>
<dbReference type="InterPro" id="IPR001099">
    <property type="entry name" value="Chalcone/stilbene_synt_N"/>
</dbReference>
<dbReference type="InterPro" id="IPR012328">
    <property type="entry name" value="Chalcone/stilbene_synt_C"/>
</dbReference>
<dbReference type="GO" id="GO:0016747">
    <property type="term" value="F:acyltransferase activity, transferring groups other than amino-acyl groups"/>
    <property type="evidence" value="ECO:0007669"/>
    <property type="project" value="InterPro"/>
</dbReference>
<dbReference type="Pfam" id="PF00195">
    <property type="entry name" value="Chal_sti_synt_N"/>
    <property type="match status" value="1"/>
</dbReference>
<dbReference type="Pfam" id="PF02797">
    <property type="entry name" value="Chal_sti_synt_C"/>
    <property type="match status" value="1"/>
</dbReference>
<keyword evidence="3" id="KW-0012">Acyltransferase</keyword>
<accession>A0A8J6XSW3</accession>
<reference evidence="7 8" key="1">
    <citation type="submission" date="2020-08" db="EMBL/GenBank/DDBJ databases">
        <title>Acidobacteriota in marine sediments use diverse sulfur dissimilation pathways.</title>
        <authorList>
            <person name="Wasmund K."/>
        </authorList>
    </citation>
    <scope>NUCLEOTIDE SEQUENCE [LARGE SCALE GENOMIC DNA]</scope>
    <source>
        <strain evidence="7">MAG AM4</strain>
    </source>
</reference>
<evidence type="ECO:0000256" key="3">
    <source>
        <dbReference type="ARBA" id="ARBA00023315"/>
    </source>
</evidence>
<dbReference type="PANTHER" id="PTHR11877:SF99">
    <property type="entry name" value="1,3,6,8-TETRAHYDROXYNAPHTHALENE SYNTHASE"/>
    <property type="match status" value="1"/>
</dbReference>
<evidence type="ECO:0000256" key="1">
    <source>
        <dbReference type="ARBA" id="ARBA00005531"/>
    </source>
</evidence>
<name>A0A8J6XSW3_9BACT</name>
<dbReference type="PANTHER" id="PTHR11877">
    <property type="entry name" value="HYDROXYMETHYLGLUTARYL-COA SYNTHASE"/>
    <property type="match status" value="1"/>
</dbReference>
<proteinExistence type="inferred from homology"/>
<sequence>MRLAGVGAGFPPHYYDQATLLAELKEIWKEKNRNPATLDRLHRNVLVNGRHLALPLEAYRELNGWGDANDAWIRVAVEVGEAAVRDALAVSGLAPGDIGTLLFTTVTGIATPSIDARLMNRLGLPASVRRLPLFGLGCVAGAAGIARASDFVKAWPDEAAVVLSVELCSLTLQREDLSVRNLIATGLFGDGAAAAVVVGENRESTGPRVLGSRSVFYPDTEKVMGWHMSERGFGLILSAEVPEMVRRHLRRDVDDFLGSFDLDRSGISRWISHPGGPKVLEAMQEALELPDTALDSSWRSLQELGNLSSSSVLMVLKDTMENDRPPQGSYGLILAMGPGFCTELVLLQW</sequence>
<protein>
    <submittedName>
        <fullName evidence="7">Type III polyketide synthase</fullName>
    </submittedName>
</protein>
<feature type="active site" description="Acyl-thioester intermediate" evidence="4">
    <location>
        <position position="138"/>
    </location>
</feature>
<comment type="similarity">
    <text evidence="1">Belongs to the thiolase-like superfamily. Chalcone/stilbene synthases family.</text>
</comment>
<dbReference type="InterPro" id="IPR016039">
    <property type="entry name" value="Thiolase-like"/>
</dbReference>